<sequence length="272" mass="32140">MAVAFEDAWQFWLPAWQRLGAPLTAMAKAYPATSTWRSTRTLVYNIAPHDCSDLLYQRYKEDTENYIKSTVLPPLMEMQGELLLRELVDTWRKHKRIVKFQAKTFGYLDRYYIVRRSLPSLRIVSLASFQDMVFNKIKSRVTATVIGMIDDERDGKCIDRDLLKNVLDVFVQIGHSIDYYGSRVIEDFEQMFFKGTRNYYSRKAQTWNMEYSDHDYMLKVEECLQKEKERVEHYMHSSTVPKLMEVVRSVLITRHAELKEEMSGGLEEKQLN</sequence>
<keyword evidence="4" id="KW-1185">Reference proteome</keyword>
<accession>A0ABC9FSE1</accession>
<organism evidence="3 4">
    <name type="scientific">Urochloa decumbens</name>
    <dbReference type="NCBI Taxonomy" id="240449"/>
    <lineage>
        <taxon>Eukaryota</taxon>
        <taxon>Viridiplantae</taxon>
        <taxon>Streptophyta</taxon>
        <taxon>Embryophyta</taxon>
        <taxon>Tracheophyta</taxon>
        <taxon>Spermatophyta</taxon>
        <taxon>Magnoliopsida</taxon>
        <taxon>Liliopsida</taxon>
        <taxon>Poales</taxon>
        <taxon>Poaceae</taxon>
        <taxon>PACMAD clade</taxon>
        <taxon>Panicoideae</taxon>
        <taxon>Panicodae</taxon>
        <taxon>Paniceae</taxon>
        <taxon>Melinidinae</taxon>
        <taxon>Urochloa</taxon>
    </lineage>
</organism>
<dbReference type="PANTHER" id="PTHR11932">
    <property type="entry name" value="CULLIN"/>
    <property type="match status" value="1"/>
</dbReference>
<protein>
    <recommendedName>
        <fullName evidence="2">Cullin N-terminal domain-containing protein</fullName>
    </recommendedName>
</protein>
<evidence type="ECO:0000313" key="3">
    <source>
        <dbReference type="EMBL" id="CAL5080312.1"/>
    </source>
</evidence>
<feature type="domain" description="Cullin N-terminal" evidence="2">
    <location>
        <begin position="16"/>
        <end position="258"/>
    </location>
</feature>
<comment type="similarity">
    <text evidence="1">Belongs to the cullin family.</text>
</comment>
<dbReference type="SUPFAM" id="SSF74788">
    <property type="entry name" value="Cullin repeat-like"/>
    <property type="match status" value="1"/>
</dbReference>
<dbReference type="Proteomes" id="UP001497457">
    <property type="component" value="Chromosome 7b"/>
</dbReference>
<dbReference type="InterPro" id="IPR001373">
    <property type="entry name" value="Cullin_N"/>
</dbReference>
<evidence type="ECO:0000256" key="1">
    <source>
        <dbReference type="ARBA" id="ARBA00006019"/>
    </source>
</evidence>
<evidence type="ECO:0000313" key="4">
    <source>
        <dbReference type="Proteomes" id="UP001497457"/>
    </source>
</evidence>
<proteinExistence type="inferred from homology"/>
<gene>
    <name evidence="3" type="ORF">URODEC1_LOCUS108062</name>
</gene>
<reference evidence="4" key="1">
    <citation type="submission" date="2024-06" db="EMBL/GenBank/DDBJ databases">
        <authorList>
            <person name="Ryan C."/>
        </authorList>
    </citation>
    <scope>NUCLEOTIDE SEQUENCE [LARGE SCALE GENOMIC DNA]</scope>
</reference>
<dbReference type="EMBL" id="OZ075117">
    <property type="protein sequence ID" value="CAL5080312.1"/>
    <property type="molecule type" value="Genomic_DNA"/>
</dbReference>
<dbReference type="Gene3D" id="1.20.1310.10">
    <property type="entry name" value="Cullin Repeats"/>
    <property type="match status" value="2"/>
</dbReference>
<evidence type="ECO:0000259" key="2">
    <source>
        <dbReference type="Pfam" id="PF00888"/>
    </source>
</evidence>
<reference evidence="3 4" key="2">
    <citation type="submission" date="2024-10" db="EMBL/GenBank/DDBJ databases">
        <authorList>
            <person name="Ryan C."/>
        </authorList>
    </citation>
    <scope>NUCLEOTIDE SEQUENCE [LARGE SCALE GENOMIC DNA]</scope>
</reference>
<dbReference type="InterPro" id="IPR045093">
    <property type="entry name" value="Cullin"/>
</dbReference>
<dbReference type="AlphaFoldDB" id="A0ABC9FSE1"/>
<dbReference type="FunFam" id="1.20.1310.10:FF:000001">
    <property type="entry name" value="Cullin 3"/>
    <property type="match status" value="1"/>
</dbReference>
<name>A0ABC9FSE1_9POAL</name>
<dbReference type="Pfam" id="PF00888">
    <property type="entry name" value="Cullin"/>
    <property type="match status" value="1"/>
</dbReference>
<dbReference type="InterPro" id="IPR016159">
    <property type="entry name" value="Cullin_repeat-like_dom_sf"/>
</dbReference>